<proteinExistence type="predicted"/>
<protein>
    <submittedName>
        <fullName evidence="2">Uncharacterized protein</fullName>
    </submittedName>
</protein>
<gene>
    <name evidence="2" type="ORF">GCM10023195_50780</name>
</gene>
<dbReference type="Proteomes" id="UP001500212">
    <property type="component" value="Unassembled WGS sequence"/>
</dbReference>
<reference evidence="3" key="1">
    <citation type="journal article" date="2019" name="Int. J. Syst. Evol. Microbiol.">
        <title>The Global Catalogue of Microorganisms (GCM) 10K type strain sequencing project: providing services to taxonomists for standard genome sequencing and annotation.</title>
        <authorList>
            <consortium name="The Broad Institute Genomics Platform"/>
            <consortium name="The Broad Institute Genome Sequencing Center for Infectious Disease"/>
            <person name="Wu L."/>
            <person name="Ma J."/>
        </authorList>
    </citation>
    <scope>NUCLEOTIDE SEQUENCE [LARGE SCALE GENOMIC DNA]</scope>
    <source>
        <strain evidence="3">JCM 17938</strain>
    </source>
</reference>
<keyword evidence="3" id="KW-1185">Reference proteome</keyword>
<dbReference type="RefSeq" id="WP_345359303.1">
    <property type="nucleotide sequence ID" value="NZ_BAABHJ010000019.1"/>
</dbReference>
<evidence type="ECO:0000313" key="3">
    <source>
        <dbReference type="Proteomes" id="UP001500212"/>
    </source>
</evidence>
<evidence type="ECO:0000313" key="2">
    <source>
        <dbReference type="EMBL" id="GAA4611925.1"/>
    </source>
</evidence>
<dbReference type="EMBL" id="BAABHJ010000019">
    <property type="protein sequence ID" value="GAA4611925.1"/>
    <property type="molecule type" value="Genomic_DNA"/>
</dbReference>
<accession>A0ABP8TQ37</accession>
<evidence type="ECO:0000256" key="1">
    <source>
        <dbReference type="SAM" id="MobiDB-lite"/>
    </source>
</evidence>
<feature type="region of interest" description="Disordered" evidence="1">
    <location>
        <begin position="19"/>
        <end position="41"/>
    </location>
</feature>
<sequence>MSGTDPVIELEVEIEAELTASELSRPEESAELPPSKWLFDPTDVQREEVGLRALLGAVEGLEGDSRSGRRGTGEGA</sequence>
<organism evidence="2 3">
    <name type="scientific">Actinoallomurus liliacearum</name>
    <dbReference type="NCBI Taxonomy" id="1080073"/>
    <lineage>
        <taxon>Bacteria</taxon>
        <taxon>Bacillati</taxon>
        <taxon>Actinomycetota</taxon>
        <taxon>Actinomycetes</taxon>
        <taxon>Streptosporangiales</taxon>
        <taxon>Thermomonosporaceae</taxon>
        <taxon>Actinoallomurus</taxon>
    </lineage>
</organism>
<name>A0ABP8TQ37_9ACTN</name>
<comment type="caution">
    <text evidence="2">The sequence shown here is derived from an EMBL/GenBank/DDBJ whole genome shotgun (WGS) entry which is preliminary data.</text>
</comment>